<proteinExistence type="predicted"/>
<dbReference type="PANTHER" id="PTHR23150">
    <property type="entry name" value="SULFATASE MODIFYING FACTOR 1, 2"/>
    <property type="match status" value="1"/>
</dbReference>
<evidence type="ECO:0000313" key="3">
    <source>
        <dbReference type="EMBL" id="SDK79758.1"/>
    </source>
</evidence>
<dbReference type="GO" id="GO:0120147">
    <property type="term" value="F:formylglycine-generating oxidase activity"/>
    <property type="evidence" value="ECO:0007669"/>
    <property type="project" value="TreeGrafter"/>
</dbReference>
<dbReference type="Gene3D" id="3.90.1580.10">
    <property type="entry name" value="paralog of FGE (formylglycine-generating enzyme)"/>
    <property type="match status" value="1"/>
</dbReference>
<dbReference type="AlphaFoldDB" id="A0A1G9EUP7"/>
<accession>A0A1G9EUP7</accession>
<dbReference type="Proteomes" id="UP000199155">
    <property type="component" value="Unassembled WGS sequence"/>
</dbReference>
<gene>
    <name evidence="3" type="ORF">SAMN05421806_11267</name>
</gene>
<protein>
    <submittedName>
        <fullName evidence="3">Formylglycine-generating enzyme, required for sulfatase activity, contains SUMF1/FGE domain</fullName>
    </submittedName>
</protein>
<dbReference type="InterPro" id="IPR051043">
    <property type="entry name" value="Sulfatase_Mod_Factor_Kinase"/>
</dbReference>
<dbReference type="Pfam" id="PF01381">
    <property type="entry name" value="HTH_3"/>
    <property type="match status" value="1"/>
</dbReference>
<dbReference type="Pfam" id="PF03781">
    <property type="entry name" value="FGE-sulfatase"/>
    <property type="match status" value="1"/>
</dbReference>
<dbReference type="PANTHER" id="PTHR23150:SF19">
    <property type="entry name" value="FORMYLGLYCINE-GENERATING ENZYME"/>
    <property type="match status" value="1"/>
</dbReference>
<dbReference type="EMBL" id="FNFF01000012">
    <property type="protein sequence ID" value="SDK79758.1"/>
    <property type="molecule type" value="Genomic_DNA"/>
</dbReference>
<sequence length="312" mass="34443">MPLVTKWTGREVKALREAVRMSLMDFAEKLGVSDRIVSRWEADGESASLRMVNQAALDTLLSQADRDSQGRFVGILAADDVPTHAIIEPADGETSSGDYVKHPGDGKLMAFVPEGIYLAGENDDPVWVDAFHIDTFPTTNADYARFCAATKHRVPEHWENGRCPRDLYDHPVVHVTWKDAHAYATWAGKSLPTAEQWEKAARGTTGRTFPWGDQKTAAKCNVRETGVEGTTSVSRYHSGVSPYGVYDMVGNVWEWLATPTTPGRYELRGSAFTSPLFRGAPAIPNDAGDTMHDDDTGFRCAATPEQMIPRQR</sequence>
<dbReference type="InterPro" id="IPR010982">
    <property type="entry name" value="Lambda_DNA-bd_dom_sf"/>
</dbReference>
<dbReference type="InterPro" id="IPR001387">
    <property type="entry name" value="Cro/C1-type_HTH"/>
</dbReference>
<name>A0A1G9EUP7_9ACTN</name>
<evidence type="ECO:0000313" key="4">
    <source>
        <dbReference type="Proteomes" id="UP000199155"/>
    </source>
</evidence>
<keyword evidence="4" id="KW-1185">Reference proteome</keyword>
<dbReference type="GO" id="GO:0003677">
    <property type="term" value="F:DNA binding"/>
    <property type="evidence" value="ECO:0007669"/>
    <property type="project" value="InterPro"/>
</dbReference>
<evidence type="ECO:0000259" key="1">
    <source>
        <dbReference type="Pfam" id="PF01381"/>
    </source>
</evidence>
<reference evidence="3 4" key="1">
    <citation type="submission" date="2016-10" db="EMBL/GenBank/DDBJ databases">
        <authorList>
            <person name="de Groot N.N."/>
        </authorList>
    </citation>
    <scope>NUCLEOTIDE SEQUENCE [LARGE SCALE GENOMIC DNA]</scope>
    <source>
        <strain evidence="3 4">CGMCC 4.5727</strain>
    </source>
</reference>
<dbReference type="SUPFAM" id="SSF47413">
    <property type="entry name" value="lambda repressor-like DNA-binding domains"/>
    <property type="match status" value="1"/>
</dbReference>
<dbReference type="InterPro" id="IPR042095">
    <property type="entry name" value="SUMF_sf"/>
</dbReference>
<dbReference type="CDD" id="cd00093">
    <property type="entry name" value="HTH_XRE"/>
    <property type="match status" value="1"/>
</dbReference>
<feature type="domain" description="HTH cro/C1-type" evidence="1">
    <location>
        <begin position="12"/>
        <end position="52"/>
    </location>
</feature>
<dbReference type="SUPFAM" id="SSF56436">
    <property type="entry name" value="C-type lectin-like"/>
    <property type="match status" value="1"/>
</dbReference>
<feature type="domain" description="Sulfatase-modifying factor enzyme-like" evidence="2">
    <location>
        <begin position="128"/>
        <end position="261"/>
    </location>
</feature>
<organism evidence="3 4">
    <name type="scientific">Streptomyces indicus</name>
    <dbReference type="NCBI Taxonomy" id="417292"/>
    <lineage>
        <taxon>Bacteria</taxon>
        <taxon>Bacillati</taxon>
        <taxon>Actinomycetota</taxon>
        <taxon>Actinomycetes</taxon>
        <taxon>Kitasatosporales</taxon>
        <taxon>Streptomycetaceae</taxon>
        <taxon>Streptomyces</taxon>
    </lineage>
</organism>
<dbReference type="STRING" id="417292.SAMN05421806_11267"/>
<dbReference type="InterPro" id="IPR005532">
    <property type="entry name" value="SUMF_dom"/>
</dbReference>
<dbReference type="RefSeq" id="WP_342742776.1">
    <property type="nucleotide sequence ID" value="NZ_FNFF01000012.1"/>
</dbReference>
<dbReference type="InterPro" id="IPR016187">
    <property type="entry name" value="CTDL_fold"/>
</dbReference>
<dbReference type="Gene3D" id="1.10.260.40">
    <property type="entry name" value="lambda repressor-like DNA-binding domains"/>
    <property type="match status" value="1"/>
</dbReference>
<evidence type="ECO:0000259" key="2">
    <source>
        <dbReference type="Pfam" id="PF03781"/>
    </source>
</evidence>